<feature type="compositionally biased region" description="Basic and acidic residues" evidence="8">
    <location>
        <begin position="835"/>
        <end position="845"/>
    </location>
</feature>
<feature type="region of interest" description="Disordered" evidence="8">
    <location>
        <begin position="651"/>
        <end position="705"/>
    </location>
</feature>
<feature type="compositionally biased region" description="Polar residues" evidence="8">
    <location>
        <begin position="143"/>
        <end position="169"/>
    </location>
</feature>
<keyword evidence="6" id="KW-0963">Cytoplasm</keyword>
<evidence type="ECO:0000259" key="9">
    <source>
        <dbReference type="SMART" id="SM01312"/>
    </source>
</evidence>
<dbReference type="AlphaFoldDB" id="A0A9P6HEH2"/>
<keyword evidence="7" id="KW-0539">Nucleus</keyword>
<accession>A0A9P6HEH2</accession>
<comment type="caution">
    <text evidence="10">The sequence shown here is derived from an EMBL/GenBank/DDBJ whole genome shotgun (WGS) entry which is preliminary data.</text>
</comment>
<dbReference type="InterPro" id="IPR028094">
    <property type="entry name" value="RTC4_C"/>
</dbReference>
<feature type="compositionally biased region" description="Basic and acidic residues" evidence="8">
    <location>
        <begin position="301"/>
        <end position="312"/>
    </location>
</feature>
<dbReference type="Proteomes" id="UP000736335">
    <property type="component" value="Unassembled WGS sequence"/>
</dbReference>
<feature type="region of interest" description="Disordered" evidence="8">
    <location>
        <begin position="1"/>
        <end position="91"/>
    </location>
</feature>
<dbReference type="SMART" id="SM01312">
    <property type="entry name" value="RTC4"/>
    <property type="match status" value="1"/>
</dbReference>
<feature type="region of interest" description="Disordered" evidence="8">
    <location>
        <begin position="720"/>
        <end position="878"/>
    </location>
</feature>
<dbReference type="Pfam" id="PF14474">
    <property type="entry name" value="RTC4"/>
    <property type="match status" value="1"/>
</dbReference>
<evidence type="ECO:0000256" key="8">
    <source>
        <dbReference type="SAM" id="MobiDB-lite"/>
    </source>
</evidence>
<dbReference type="GO" id="GO:0005634">
    <property type="term" value="C:nucleus"/>
    <property type="evidence" value="ECO:0007669"/>
    <property type="project" value="UniProtKB-SubCell"/>
</dbReference>
<evidence type="ECO:0000256" key="7">
    <source>
        <dbReference type="ARBA" id="ARBA00023242"/>
    </source>
</evidence>
<feature type="compositionally biased region" description="Polar residues" evidence="8">
    <location>
        <begin position="762"/>
        <end position="784"/>
    </location>
</feature>
<feature type="compositionally biased region" description="Low complexity" evidence="8">
    <location>
        <begin position="736"/>
        <end position="746"/>
    </location>
</feature>
<name>A0A9P6HEH2_9AGAM</name>
<evidence type="ECO:0000256" key="4">
    <source>
        <dbReference type="ARBA" id="ARBA00009461"/>
    </source>
</evidence>
<proteinExistence type="inferred from homology"/>
<sequence length="959" mass="105827">MEQLERRLSFSGLTVDSDPSLRMQARPSGTGIAPGAGRHREDFGSSGLTLSPRKSKINPTRPASTQSTPILVDSSEDDDIDLFPSPPGTLRHKKVRIRNTTASGSKAVVEGPAIVMYDGKAHQYHPDYQPKQKLPKFKKYKSTDQTNDSGNATSSRANISDQPQESSSLPKRPPPVSKQTHQKTDKKSLPSPPQSSQPSSSPSPEIRPKRPRPRPIAKPPKRILRRVDSSDSNNPLGDGVEAEEVPVVRKERPKPTKKLPTKKEFPLLNDPSFHSDQPSRTASNLSPTRSRRSSSETPLVRSHDAKSKDETHVASASETEGNAPQPFPLTTAFMDSTPKAAKRHPEDESHGGGSERKKLKESLPSGLSPGGFPGSIGNQSSDFFFIDPNVDPSTLCPWCDQQLPTDPTPRLKSLMETVRSKSYASPRPSNPLGLGAALTASVAVCQRHRFESYQIPKAQAKGWPTNIDFGKVKPRVEAMRPRLDALLSSKPSDADGLVMLNECEGNPRDDCPFWTGIVKEIKSKGARAVASSTGQFASFKALQPGYYGELGYLIIHQTIYQLFPPDTIDPDSTAPLTPSDFIQRILVPEAAVCLIMEDLQSTYLNAIKTLRESVEYGVAMFPDTGDNEEGIKAADDVVKERARLRRKQLLQEEMENQERDSSEMEVELALSRHSSPPMPITPKKSRSKRGNAGTNLVTETSESERDMVVIDELQIFTQRPPTAKSWKPTSGYRSDASNVSNASVASRTRSVTRKQSSKPDARTTQPSDLPSMPSFQPLTRQESAFSYRAKTPSDRSSDVEIISDHSTRSTRSRTRGGPKNVPQQALKNSNSAGKRQGDPAPKESTPDTDTDDELLKSSPFNVKRHVSHRRSSTEMEDLDVDETPKLQKFGKVKSSTYPRENLKTPTRQVTRTPNHPMTILFTFLILLPDSQTVQEARVHKTFHTSWPTIKMLYYSAVGA</sequence>
<gene>
    <name evidence="10" type="ORF">BJ322DRAFT_1108693</name>
</gene>
<dbReference type="OrthoDB" id="128308at2759"/>
<feature type="compositionally biased region" description="Basic residues" evidence="8">
    <location>
        <begin position="209"/>
        <end position="224"/>
    </location>
</feature>
<feature type="region of interest" description="Disordered" evidence="8">
    <location>
        <begin position="123"/>
        <end position="374"/>
    </location>
</feature>
<evidence type="ECO:0000256" key="6">
    <source>
        <dbReference type="ARBA" id="ARBA00022490"/>
    </source>
</evidence>
<comment type="subcellular location">
    <subcellularLocation>
        <location evidence="3">Cytoplasm</location>
    </subcellularLocation>
    <subcellularLocation>
        <location evidence="2">Nucleus</location>
    </subcellularLocation>
</comment>
<reference evidence="10" key="2">
    <citation type="submission" date="2020-11" db="EMBL/GenBank/DDBJ databases">
        <authorList>
            <consortium name="DOE Joint Genome Institute"/>
            <person name="Kuo A."/>
            <person name="Miyauchi S."/>
            <person name="Kiss E."/>
            <person name="Drula E."/>
            <person name="Kohler A."/>
            <person name="Sanchez-Garcia M."/>
            <person name="Andreopoulos B."/>
            <person name="Barry K.W."/>
            <person name="Bonito G."/>
            <person name="Buee M."/>
            <person name="Carver A."/>
            <person name="Chen C."/>
            <person name="Cichocki N."/>
            <person name="Clum A."/>
            <person name="Culley D."/>
            <person name="Crous P.W."/>
            <person name="Fauchery L."/>
            <person name="Girlanda M."/>
            <person name="Hayes R."/>
            <person name="Keri Z."/>
            <person name="Labutti K."/>
            <person name="Lipzen A."/>
            <person name="Lombard V."/>
            <person name="Magnuson J."/>
            <person name="Maillard F."/>
            <person name="Morin E."/>
            <person name="Murat C."/>
            <person name="Nolan M."/>
            <person name="Ohm R."/>
            <person name="Pangilinan J."/>
            <person name="Pereira M."/>
            <person name="Perotto S."/>
            <person name="Peter M."/>
            <person name="Riley R."/>
            <person name="Sitrit Y."/>
            <person name="Stielow B."/>
            <person name="Szollosi G."/>
            <person name="Zifcakova L."/>
            <person name="Stursova M."/>
            <person name="Spatafora J.W."/>
            <person name="Tedersoo L."/>
            <person name="Vaario L.-M."/>
            <person name="Yamada A."/>
            <person name="Yan M."/>
            <person name="Wang P."/>
            <person name="Xu J."/>
            <person name="Bruns T."/>
            <person name="Baldrian P."/>
            <person name="Vilgalys R."/>
            <person name="Henrissat B."/>
            <person name="Grigoriev I.V."/>
            <person name="Hibbett D."/>
            <person name="Nagy L.G."/>
            <person name="Martin F.M."/>
        </authorList>
    </citation>
    <scope>NUCLEOTIDE SEQUENCE</scope>
    <source>
        <strain evidence="10">UH-Tt-Lm1</strain>
    </source>
</reference>
<feature type="compositionally biased region" description="Polar residues" evidence="8">
    <location>
        <begin position="821"/>
        <end position="833"/>
    </location>
</feature>
<dbReference type="EMBL" id="WIUZ02000007">
    <property type="protein sequence ID" value="KAF9785237.1"/>
    <property type="molecule type" value="Genomic_DNA"/>
</dbReference>
<organism evidence="10 11">
    <name type="scientific">Thelephora terrestris</name>
    <dbReference type="NCBI Taxonomy" id="56493"/>
    <lineage>
        <taxon>Eukaryota</taxon>
        <taxon>Fungi</taxon>
        <taxon>Dikarya</taxon>
        <taxon>Basidiomycota</taxon>
        <taxon>Agaricomycotina</taxon>
        <taxon>Agaricomycetes</taxon>
        <taxon>Thelephorales</taxon>
        <taxon>Thelephoraceae</taxon>
        <taxon>Thelephora</taxon>
    </lineage>
</organism>
<dbReference type="InterPro" id="IPR039024">
    <property type="entry name" value="RTC4"/>
</dbReference>
<feature type="compositionally biased region" description="Polar residues" evidence="8">
    <location>
        <begin position="57"/>
        <end position="69"/>
    </location>
</feature>
<dbReference type="PANTHER" id="PTHR41391:SF1">
    <property type="entry name" value="RESTRICTION OF TELOMERE CAPPING PROTEIN 4"/>
    <property type="match status" value="1"/>
</dbReference>
<dbReference type="GO" id="GO:0005737">
    <property type="term" value="C:cytoplasm"/>
    <property type="evidence" value="ECO:0007669"/>
    <property type="project" value="UniProtKB-SubCell"/>
</dbReference>
<keyword evidence="11" id="KW-1185">Reference proteome</keyword>
<dbReference type="PANTHER" id="PTHR41391">
    <property type="entry name" value="RESTRICTION OF TELOMERE CAPPING PROTEIN 4"/>
    <property type="match status" value="1"/>
</dbReference>
<evidence type="ECO:0000256" key="1">
    <source>
        <dbReference type="ARBA" id="ARBA00002738"/>
    </source>
</evidence>
<protein>
    <recommendedName>
        <fullName evidence="5">Restriction of telomere capping protein 4</fullName>
    </recommendedName>
</protein>
<evidence type="ECO:0000256" key="3">
    <source>
        <dbReference type="ARBA" id="ARBA00004496"/>
    </source>
</evidence>
<comment type="function">
    <text evidence="1">May be involved in a process influencing telomere capping.</text>
</comment>
<feature type="compositionally biased region" description="Polar residues" evidence="8">
    <location>
        <begin position="272"/>
        <end position="288"/>
    </location>
</feature>
<feature type="compositionally biased region" description="Basic and acidic residues" evidence="8">
    <location>
        <begin position="791"/>
        <end position="807"/>
    </location>
</feature>
<evidence type="ECO:0000313" key="11">
    <source>
        <dbReference type="Proteomes" id="UP000736335"/>
    </source>
</evidence>
<feature type="compositionally biased region" description="Basic and acidic residues" evidence="8">
    <location>
        <begin position="343"/>
        <end position="361"/>
    </location>
</feature>
<evidence type="ECO:0000256" key="2">
    <source>
        <dbReference type="ARBA" id="ARBA00004123"/>
    </source>
</evidence>
<reference evidence="10" key="1">
    <citation type="journal article" date="2020" name="Nat. Commun.">
        <title>Large-scale genome sequencing of mycorrhizal fungi provides insights into the early evolution of symbiotic traits.</title>
        <authorList>
            <person name="Miyauchi S."/>
            <person name="Kiss E."/>
            <person name="Kuo A."/>
            <person name="Drula E."/>
            <person name="Kohler A."/>
            <person name="Sanchez-Garcia M."/>
            <person name="Morin E."/>
            <person name="Andreopoulos B."/>
            <person name="Barry K.W."/>
            <person name="Bonito G."/>
            <person name="Buee M."/>
            <person name="Carver A."/>
            <person name="Chen C."/>
            <person name="Cichocki N."/>
            <person name="Clum A."/>
            <person name="Culley D."/>
            <person name="Crous P.W."/>
            <person name="Fauchery L."/>
            <person name="Girlanda M."/>
            <person name="Hayes R.D."/>
            <person name="Keri Z."/>
            <person name="LaButti K."/>
            <person name="Lipzen A."/>
            <person name="Lombard V."/>
            <person name="Magnuson J."/>
            <person name="Maillard F."/>
            <person name="Murat C."/>
            <person name="Nolan M."/>
            <person name="Ohm R.A."/>
            <person name="Pangilinan J."/>
            <person name="Pereira M.F."/>
            <person name="Perotto S."/>
            <person name="Peter M."/>
            <person name="Pfister S."/>
            <person name="Riley R."/>
            <person name="Sitrit Y."/>
            <person name="Stielow J.B."/>
            <person name="Szollosi G."/>
            <person name="Zifcakova L."/>
            <person name="Stursova M."/>
            <person name="Spatafora J.W."/>
            <person name="Tedersoo L."/>
            <person name="Vaario L.M."/>
            <person name="Yamada A."/>
            <person name="Yan M."/>
            <person name="Wang P."/>
            <person name="Xu J."/>
            <person name="Bruns T."/>
            <person name="Baldrian P."/>
            <person name="Vilgalys R."/>
            <person name="Dunand C."/>
            <person name="Henrissat B."/>
            <person name="Grigoriev I.V."/>
            <person name="Hibbett D."/>
            <person name="Nagy L.G."/>
            <person name="Martin F.M."/>
        </authorList>
    </citation>
    <scope>NUCLEOTIDE SEQUENCE</scope>
    <source>
        <strain evidence="10">UH-Tt-Lm1</strain>
    </source>
</reference>
<evidence type="ECO:0000313" key="10">
    <source>
        <dbReference type="EMBL" id="KAF9785237.1"/>
    </source>
</evidence>
<comment type="similarity">
    <text evidence="4">Belongs to the RTC4 family.</text>
</comment>
<evidence type="ECO:0000256" key="5">
    <source>
        <dbReference type="ARBA" id="ARBA00015162"/>
    </source>
</evidence>
<feature type="domain" description="Restriction of telomere capping protein 4 C-terminal" evidence="9">
    <location>
        <begin position="499"/>
        <end position="623"/>
    </location>
</feature>